<dbReference type="Proteomes" id="UP001631969">
    <property type="component" value="Unassembled WGS sequence"/>
</dbReference>
<sequence length="228" mass="25313">MEGYFPVLLRLEDKPCLVVGGGPVAERRIASLMEARARVRVVSPRITGAIRQWAEEGVLEAVERAYVPGDQEGMYLVVAATDDAGVNDAVLELARRHNRAVNMVERPELGDFIVPSVVRRGKLVIAVSTLGASPSVAASVRRQIEACFGEEYEIYLDFLSEFRLRTQELVQDTRARQELYRSVLQENVLEKIKNGEFEEWRSRVMSQMDGCPPSGPVSPHGGEACAKL</sequence>
<organism evidence="1 2">
    <name type="scientific">Paenibacillus mesotrionivorans</name>
    <dbReference type="NCBI Taxonomy" id="3160968"/>
    <lineage>
        <taxon>Bacteria</taxon>
        <taxon>Bacillati</taxon>
        <taxon>Bacillota</taxon>
        <taxon>Bacilli</taxon>
        <taxon>Bacillales</taxon>
        <taxon>Paenibacillaceae</taxon>
        <taxon>Paenibacillus</taxon>
    </lineage>
</organism>
<accession>A0ACC7NXQ2</accession>
<proteinExistence type="predicted"/>
<name>A0ACC7NXQ2_9BACL</name>
<evidence type="ECO:0000313" key="2">
    <source>
        <dbReference type="Proteomes" id="UP001631969"/>
    </source>
</evidence>
<dbReference type="EMBL" id="JBJURJ010000005">
    <property type="protein sequence ID" value="MFM9328486.1"/>
    <property type="molecule type" value="Genomic_DNA"/>
</dbReference>
<keyword evidence="2" id="KW-1185">Reference proteome</keyword>
<evidence type="ECO:0000313" key="1">
    <source>
        <dbReference type="EMBL" id="MFM9328486.1"/>
    </source>
</evidence>
<gene>
    <name evidence="1" type="ORF">ACI1P1_09320</name>
</gene>
<reference evidence="1" key="1">
    <citation type="submission" date="2024-12" db="EMBL/GenBank/DDBJ databases">
        <authorList>
            <person name="Wu N."/>
        </authorList>
    </citation>
    <scope>NUCLEOTIDE SEQUENCE</scope>
    <source>
        <strain evidence="1">P15</strain>
    </source>
</reference>
<comment type="caution">
    <text evidence="1">The sequence shown here is derived from an EMBL/GenBank/DDBJ whole genome shotgun (WGS) entry which is preliminary data.</text>
</comment>
<protein>
    <submittedName>
        <fullName evidence="1">Bifunctional precorrin-2 dehydrogenase/sirohydrochlorin ferrochelatase</fullName>
    </submittedName>
</protein>